<evidence type="ECO:0000313" key="5">
    <source>
        <dbReference type="EnsemblMetazoa" id="AQUA007645-PA"/>
    </source>
</evidence>
<evidence type="ECO:0000256" key="2">
    <source>
        <dbReference type="ARBA" id="ARBA00023242"/>
    </source>
</evidence>
<dbReference type="PROSITE" id="PS50097">
    <property type="entry name" value="BTB"/>
    <property type="match status" value="1"/>
</dbReference>
<evidence type="ECO:0000256" key="3">
    <source>
        <dbReference type="SAM" id="MobiDB-lite"/>
    </source>
</evidence>
<protein>
    <recommendedName>
        <fullName evidence="4">BTB domain-containing protein</fullName>
    </recommendedName>
</protein>
<feature type="compositionally biased region" description="Polar residues" evidence="3">
    <location>
        <begin position="315"/>
        <end position="326"/>
    </location>
</feature>
<dbReference type="InterPro" id="IPR051095">
    <property type="entry name" value="Dros_DevTransReg"/>
</dbReference>
<dbReference type="SMART" id="SM00225">
    <property type="entry name" value="BTB"/>
    <property type="match status" value="1"/>
</dbReference>
<dbReference type="EnsemblMetazoa" id="AQUA007645-RA">
    <property type="protein sequence ID" value="AQUA007645-PA"/>
    <property type="gene ID" value="AQUA007645"/>
</dbReference>
<evidence type="ECO:0000259" key="4">
    <source>
        <dbReference type="PROSITE" id="PS50097"/>
    </source>
</evidence>
<dbReference type="GO" id="GO:0048468">
    <property type="term" value="P:cell development"/>
    <property type="evidence" value="ECO:0007669"/>
    <property type="project" value="UniProtKB-ARBA"/>
</dbReference>
<proteinExistence type="predicted"/>
<comment type="subcellular location">
    <subcellularLocation>
        <location evidence="1">Nucleus</location>
    </subcellularLocation>
</comment>
<dbReference type="GO" id="GO:0003006">
    <property type="term" value="P:developmental process involved in reproduction"/>
    <property type="evidence" value="ECO:0007669"/>
    <property type="project" value="UniProtKB-ARBA"/>
</dbReference>
<dbReference type="Proteomes" id="UP000076407">
    <property type="component" value="Unassembled WGS sequence"/>
</dbReference>
<name>A0A182XCU5_ANOQN</name>
<sequence>MVELYTIICQPQHSTSLTAVLLKLLAQEKLCDVTLLCSGGNIKAHQIILSAGSSYFEDMFVQNPHPHPIVHLPNVHVNEMRNMVKFIYHGEITLPMNDLPDFILKAQSFQVRRMLGLKYVQFVKSSEYIMGNLSGDEDTVQISISELLESNGNYPTPECNSVDNAHKTLHVVPDVVIQRYGNNTEVDGQLDDSMDDQENCYMEDLQQQQVDQSGEIPSTPEEGTNFATEEMELYVGNDLPTDTTRFLENIERPGTSDQDQTSLQNSPEDRTNQPGTSNLSRNIETKHQGGSIQLPDEPVTTNSTVLPPNFVVGRNETSVSNPSSSRTFERPVPSEQQIRIPPIGYRRASHTVSDTHSRCKICNELVRLTNRHYIIHFPRFFICTLCPAIYKKRATLATHYKLKHPELTSERM</sequence>
<dbReference type="InterPro" id="IPR000210">
    <property type="entry name" value="BTB/POZ_dom"/>
</dbReference>
<dbReference type="Pfam" id="PF00651">
    <property type="entry name" value="BTB"/>
    <property type="match status" value="1"/>
</dbReference>
<dbReference type="GO" id="GO:0005634">
    <property type="term" value="C:nucleus"/>
    <property type="evidence" value="ECO:0007669"/>
    <property type="project" value="UniProtKB-SubCell"/>
</dbReference>
<dbReference type="PANTHER" id="PTHR23110">
    <property type="entry name" value="BTB DOMAIN TRANSCRIPTION FACTOR"/>
    <property type="match status" value="1"/>
</dbReference>
<dbReference type="PROSITE" id="PS00028">
    <property type="entry name" value="ZINC_FINGER_C2H2_1"/>
    <property type="match status" value="1"/>
</dbReference>
<dbReference type="PANTHER" id="PTHR23110:SF107">
    <property type="entry name" value="SEX DETERMINATION PROTEIN FRUITLESS"/>
    <property type="match status" value="1"/>
</dbReference>
<keyword evidence="2" id="KW-0539">Nucleus</keyword>
<evidence type="ECO:0000256" key="1">
    <source>
        <dbReference type="ARBA" id="ARBA00004123"/>
    </source>
</evidence>
<dbReference type="InterPro" id="IPR013087">
    <property type="entry name" value="Znf_C2H2_type"/>
</dbReference>
<evidence type="ECO:0000313" key="6">
    <source>
        <dbReference type="Proteomes" id="UP000076407"/>
    </source>
</evidence>
<dbReference type="Gene3D" id="3.30.710.10">
    <property type="entry name" value="Potassium Channel Kv1.1, Chain A"/>
    <property type="match status" value="1"/>
</dbReference>
<dbReference type="GO" id="GO:0006357">
    <property type="term" value="P:regulation of transcription by RNA polymerase II"/>
    <property type="evidence" value="ECO:0007669"/>
    <property type="project" value="TreeGrafter"/>
</dbReference>
<feature type="region of interest" description="Disordered" evidence="3">
    <location>
        <begin position="251"/>
        <end position="334"/>
    </location>
</feature>
<dbReference type="SUPFAM" id="SSF54695">
    <property type="entry name" value="POZ domain"/>
    <property type="match status" value="1"/>
</dbReference>
<dbReference type="InterPro" id="IPR011333">
    <property type="entry name" value="SKP1/BTB/POZ_sf"/>
</dbReference>
<keyword evidence="6" id="KW-1185">Reference proteome</keyword>
<organism evidence="5 6">
    <name type="scientific">Anopheles quadriannulatus</name>
    <name type="common">Mosquito</name>
    <dbReference type="NCBI Taxonomy" id="34691"/>
    <lineage>
        <taxon>Eukaryota</taxon>
        <taxon>Metazoa</taxon>
        <taxon>Ecdysozoa</taxon>
        <taxon>Arthropoda</taxon>
        <taxon>Hexapoda</taxon>
        <taxon>Insecta</taxon>
        <taxon>Pterygota</taxon>
        <taxon>Neoptera</taxon>
        <taxon>Endopterygota</taxon>
        <taxon>Diptera</taxon>
        <taxon>Nematocera</taxon>
        <taxon>Culicoidea</taxon>
        <taxon>Culicidae</taxon>
        <taxon>Anophelinae</taxon>
        <taxon>Anopheles</taxon>
    </lineage>
</organism>
<reference evidence="5" key="1">
    <citation type="submission" date="2020-05" db="UniProtKB">
        <authorList>
            <consortium name="EnsemblMetazoa"/>
        </authorList>
    </citation>
    <scope>IDENTIFICATION</scope>
    <source>
        <strain evidence="5">SANGQUA</strain>
    </source>
</reference>
<accession>A0A182XCU5</accession>
<dbReference type="STRING" id="34691.A0A182XCU5"/>
<feature type="domain" description="BTB" evidence="4">
    <location>
        <begin position="31"/>
        <end position="96"/>
    </location>
</feature>
<dbReference type="VEuPathDB" id="VectorBase:AQUA007645"/>
<dbReference type="GO" id="GO:0048513">
    <property type="term" value="P:animal organ development"/>
    <property type="evidence" value="ECO:0007669"/>
    <property type="project" value="UniProtKB-ARBA"/>
</dbReference>
<dbReference type="AlphaFoldDB" id="A0A182XCU5"/>
<feature type="compositionally biased region" description="Polar residues" evidence="3">
    <location>
        <begin position="255"/>
        <end position="282"/>
    </location>
</feature>
<dbReference type="CDD" id="cd18315">
    <property type="entry name" value="BTB_POZ_BAB-like"/>
    <property type="match status" value="1"/>
</dbReference>